<name>A0A381WT62_9ZZZZ</name>
<feature type="non-terminal residue" evidence="1">
    <location>
        <position position="31"/>
    </location>
</feature>
<proteinExistence type="predicted"/>
<accession>A0A381WT62</accession>
<evidence type="ECO:0000313" key="1">
    <source>
        <dbReference type="EMBL" id="SVA55660.1"/>
    </source>
</evidence>
<gene>
    <name evidence="1" type="ORF">METZ01_LOCUS108514</name>
</gene>
<organism evidence="1">
    <name type="scientific">marine metagenome</name>
    <dbReference type="NCBI Taxonomy" id="408172"/>
    <lineage>
        <taxon>unclassified sequences</taxon>
        <taxon>metagenomes</taxon>
        <taxon>ecological metagenomes</taxon>
    </lineage>
</organism>
<dbReference type="EMBL" id="UINC01012795">
    <property type="protein sequence ID" value="SVA55660.1"/>
    <property type="molecule type" value="Genomic_DNA"/>
</dbReference>
<dbReference type="AlphaFoldDB" id="A0A381WT62"/>
<protein>
    <submittedName>
        <fullName evidence="1">Uncharacterized protein</fullName>
    </submittedName>
</protein>
<reference evidence="1" key="1">
    <citation type="submission" date="2018-05" db="EMBL/GenBank/DDBJ databases">
        <authorList>
            <person name="Lanie J.A."/>
            <person name="Ng W.-L."/>
            <person name="Kazmierczak K.M."/>
            <person name="Andrzejewski T.M."/>
            <person name="Davidsen T.M."/>
            <person name="Wayne K.J."/>
            <person name="Tettelin H."/>
            <person name="Glass J.I."/>
            <person name="Rusch D."/>
            <person name="Podicherti R."/>
            <person name="Tsui H.-C.T."/>
            <person name="Winkler M.E."/>
        </authorList>
    </citation>
    <scope>NUCLEOTIDE SEQUENCE</scope>
</reference>
<sequence>MVSGHQNKRHWLVRGRETTRPDQVKLAVAQL</sequence>